<dbReference type="AlphaFoldDB" id="A0A9X6SS36"/>
<reference evidence="1 2" key="1">
    <citation type="submission" date="2017-09" db="EMBL/GenBank/DDBJ databases">
        <title>Large-scale bioinformatics analysis of Bacillus genomes uncovers conserved roles of natural products in bacterial physiology.</title>
        <authorList>
            <consortium name="Agbiome Team Llc"/>
            <person name="Bleich R.M."/>
            <person name="Grubbs K.J."/>
            <person name="Santa Maria K.C."/>
            <person name="Allen S.E."/>
            <person name="Farag S."/>
            <person name="Shank E.A."/>
            <person name="Bowers A."/>
        </authorList>
    </citation>
    <scope>NUCLEOTIDE SEQUENCE [LARGE SCALE GENOMIC DNA]</scope>
    <source>
        <strain evidence="1 2">AFS092789</strain>
    </source>
</reference>
<comment type="caution">
    <text evidence="1">The sequence shown here is derived from an EMBL/GenBank/DDBJ whole genome shotgun (WGS) entry which is preliminary data.</text>
</comment>
<protein>
    <submittedName>
        <fullName evidence="1">Uncharacterized protein</fullName>
    </submittedName>
</protein>
<organism evidence="1 2">
    <name type="scientific">Bacillus cereus</name>
    <dbReference type="NCBI Taxonomy" id="1396"/>
    <lineage>
        <taxon>Bacteria</taxon>
        <taxon>Bacillati</taxon>
        <taxon>Bacillota</taxon>
        <taxon>Bacilli</taxon>
        <taxon>Bacillales</taxon>
        <taxon>Bacillaceae</taxon>
        <taxon>Bacillus</taxon>
        <taxon>Bacillus cereus group</taxon>
    </lineage>
</organism>
<dbReference type="Proteomes" id="UP000219922">
    <property type="component" value="Unassembled WGS sequence"/>
</dbReference>
<dbReference type="EMBL" id="NVMX01000284">
    <property type="protein sequence ID" value="PDZ94027.1"/>
    <property type="molecule type" value="Genomic_DNA"/>
</dbReference>
<dbReference type="RefSeq" id="WP_098007364.1">
    <property type="nucleotide sequence ID" value="NZ_NVMX01000284.1"/>
</dbReference>
<accession>A0A9X6SS36</accession>
<name>A0A9X6SS36_BACCE</name>
<evidence type="ECO:0000313" key="1">
    <source>
        <dbReference type="EMBL" id="PDZ94027.1"/>
    </source>
</evidence>
<proteinExistence type="predicted"/>
<gene>
    <name evidence="1" type="ORF">CON36_35980</name>
</gene>
<evidence type="ECO:0000313" key="2">
    <source>
        <dbReference type="Proteomes" id="UP000219922"/>
    </source>
</evidence>
<sequence>MANKENELWIKFLEDYRLKHALEVGELQQTLKYFSVDKFEIIPYYEGLRVFMNYRNRKFAIYERPKNTKSNIKIGARSLAFNMKYEVEDLLNELFSGFYCYETGKEQRDGMINTLSDFVFYVKQQVKDKETDIVIYARQ</sequence>